<protein>
    <submittedName>
        <fullName evidence="2">Uncharacterized protein</fullName>
    </submittedName>
</protein>
<organism evidence="2 3">
    <name type="scientific">Ignelater luminosus</name>
    <name type="common">Cucubano</name>
    <name type="synonym">Pyrophorus luminosus</name>
    <dbReference type="NCBI Taxonomy" id="2038154"/>
    <lineage>
        <taxon>Eukaryota</taxon>
        <taxon>Metazoa</taxon>
        <taxon>Ecdysozoa</taxon>
        <taxon>Arthropoda</taxon>
        <taxon>Hexapoda</taxon>
        <taxon>Insecta</taxon>
        <taxon>Pterygota</taxon>
        <taxon>Neoptera</taxon>
        <taxon>Endopterygota</taxon>
        <taxon>Coleoptera</taxon>
        <taxon>Polyphaga</taxon>
        <taxon>Elateriformia</taxon>
        <taxon>Elateroidea</taxon>
        <taxon>Elateridae</taxon>
        <taxon>Agrypninae</taxon>
        <taxon>Pyrophorini</taxon>
        <taxon>Ignelater</taxon>
    </lineage>
</organism>
<dbReference type="AlphaFoldDB" id="A0A8K0DDU7"/>
<feature type="compositionally biased region" description="Low complexity" evidence="1">
    <location>
        <begin position="174"/>
        <end position="193"/>
    </location>
</feature>
<evidence type="ECO:0000256" key="1">
    <source>
        <dbReference type="SAM" id="MobiDB-lite"/>
    </source>
</evidence>
<comment type="caution">
    <text evidence="2">The sequence shown here is derived from an EMBL/GenBank/DDBJ whole genome shotgun (WGS) entry which is preliminary data.</text>
</comment>
<accession>A0A8K0DDU7</accession>
<reference evidence="2" key="1">
    <citation type="submission" date="2019-08" db="EMBL/GenBank/DDBJ databases">
        <title>The genome of the North American firefly Photinus pyralis.</title>
        <authorList>
            <consortium name="Photinus pyralis genome working group"/>
            <person name="Fallon T.R."/>
            <person name="Sander Lower S.E."/>
            <person name="Weng J.-K."/>
        </authorList>
    </citation>
    <scope>NUCLEOTIDE SEQUENCE</scope>
    <source>
        <strain evidence="2">TRF0915ILg1</strain>
        <tissue evidence="2">Whole body</tissue>
    </source>
</reference>
<feature type="region of interest" description="Disordered" evidence="1">
    <location>
        <begin position="166"/>
        <end position="244"/>
    </location>
</feature>
<feature type="compositionally biased region" description="Polar residues" evidence="1">
    <location>
        <begin position="195"/>
        <end position="226"/>
    </location>
</feature>
<name>A0A8K0DDU7_IGNLU</name>
<dbReference type="Gene3D" id="1.10.10.60">
    <property type="entry name" value="Homeodomain-like"/>
    <property type="match status" value="1"/>
</dbReference>
<gene>
    <name evidence="2" type="ORF">ILUMI_04950</name>
</gene>
<dbReference type="OrthoDB" id="6775047at2759"/>
<keyword evidence="3" id="KW-1185">Reference proteome</keyword>
<evidence type="ECO:0000313" key="2">
    <source>
        <dbReference type="EMBL" id="KAF2901237.1"/>
    </source>
</evidence>
<feature type="region of interest" description="Disordered" evidence="1">
    <location>
        <begin position="256"/>
        <end position="276"/>
    </location>
</feature>
<sequence length="313" mass="34340">MAEEGNGAHRVSHIATRIFYSFFYNPLGLFAVKIPKKRNRSTNKASWSTQTMEAALKAITSGESIRKPPARFDTPFSTLQNRVKPGKCYSLYLVGNVSSITPYDPAGLFNKAYGKVPNLEKATKGFARSGIQPLNLEVFGEEDLLPARNLKLTLIADKEPAMQISVTSDDEDTATSSFASPSVSNSTSANLSSPIPATSDTNPSRHPTTNIVSATDISSIPKPSNVTDKRPLTKRRKTTKQRSEILTATPIKERLKKAERRRSLNSSSDGEDNDVCDDESDNDFFLCSGETNPTKQVCSLCNDFGKDNELFMV</sequence>
<evidence type="ECO:0000313" key="3">
    <source>
        <dbReference type="Proteomes" id="UP000801492"/>
    </source>
</evidence>
<dbReference type="Proteomes" id="UP000801492">
    <property type="component" value="Unassembled WGS sequence"/>
</dbReference>
<dbReference type="EMBL" id="VTPC01001765">
    <property type="protein sequence ID" value="KAF2901237.1"/>
    <property type="molecule type" value="Genomic_DNA"/>
</dbReference>
<proteinExistence type="predicted"/>